<gene>
    <name evidence="5" type="ORF">FHS82_002577</name>
</gene>
<dbReference type="Gene3D" id="3.90.550.10">
    <property type="entry name" value="Spore Coat Polysaccharide Biosynthesis Protein SpsA, Chain A"/>
    <property type="match status" value="1"/>
</dbReference>
<dbReference type="RefSeq" id="WP_166953382.1">
    <property type="nucleotide sequence ID" value="NZ_JAASQI010000005.1"/>
</dbReference>
<comment type="caution">
    <text evidence="5">The sequence shown here is derived from an EMBL/GenBank/DDBJ whole genome shotgun (WGS) entry which is preliminary data.</text>
</comment>
<dbReference type="InterPro" id="IPR001173">
    <property type="entry name" value="Glyco_trans_2-like"/>
</dbReference>
<evidence type="ECO:0000256" key="2">
    <source>
        <dbReference type="ARBA" id="ARBA00022676"/>
    </source>
</evidence>
<feature type="domain" description="Glycosyltransferase 2-like" evidence="4">
    <location>
        <begin position="235"/>
        <end position="404"/>
    </location>
</feature>
<keyword evidence="2" id="KW-0328">Glycosyltransferase</keyword>
<dbReference type="Proteomes" id="UP001429580">
    <property type="component" value="Unassembled WGS sequence"/>
</dbReference>
<protein>
    <submittedName>
        <fullName evidence="5">GT2 family glycosyltransferase</fullName>
    </submittedName>
</protein>
<evidence type="ECO:0000259" key="4">
    <source>
        <dbReference type="Pfam" id="PF00535"/>
    </source>
</evidence>
<dbReference type="Gene3D" id="1.25.40.10">
    <property type="entry name" value="Tetratricopeptide repeat domain"/>
    <property type="match status" value="1"/>
</dbReference>
<dbReference type="Pfam" id="PF00535">
    <property type="entry name" value="Glycos_transf_2"/>
    <property type="match status" value="1"/>
</dbReference>
<dbReference type="SUPFAM" id="SSF53448">
    <property type="entry name" value="Nucleotide-diphospho-sugar transferases"/>
    <property type="match status" value="1"/>
</dbReference>
<dbReference type="SUPFAM" id="SSF48452">
    <property type="entry name" value="TPR-like"/>
    <property type="match status" value="1"/>
</dbReference>
<dbReference type="PANTHER" id="PTHR43179">
    <property type="entry name" value="RHAMNOSYLTRANSFERASE WBBL"/>
    <property type="match status" value="1"/>
</dbReference>
<dbReference type="InterPro" id="IPR029044">
    <property type="entry name" value="Nucleotide-diphossugar_trans"/>
</dbReference>
<name>A0ABX0V0J5_9HYPH</name>
<evidence type="ECO:0000256" key="1">
    <source>
        <dbReference type="ARBA" id="ARBA00006739"/>
    </source>
</evidence>
<keyword evidence="3" id="KW-0808">Transferase</keyword>
<sequence>MLADANQSALTAMALDAFRAGHYQYALALIDRSCRTFAPAAEHLRLRAALRHRLGDAAGSYDDLQAAAQMQPPDFQGHFLLMGAAARLGRRDESLAYAERLLTAADAAAYTRRSLRVLSSVCPEGLGWCVLAGETVTVHLYWNGAPSLRIETFWDGERETRDIGRRERGAHVFDHRAVVELPWRPGAARFSAVTSVPLLGGRISAPRSTAEGESTEVVNGQLLAAPVAGGVPRITVVIPVYRDLEATVACLESVVRHSAGRASIVVVDDASPEPELSAYVVRLAETGAITCIRRRQNGGFIAAVESALDIVVDGDIILLNSDTVVPAGWLDVLTAVAHTDERIGTVTPLSNNGELTSFPEPFVVNPLPSDAVLAMLNDAARSVNGNDAIDIPNGIGFCMYIKRRCLDSVGRFGERYLSHGYFEDVAFSLRADRQGFRNVCATGLVVAHRGSASYRQSKRSFVLRNIGEIARRYPSLSARTDWFVARDTLKPARERILKALPDAAWQAQTAVFVSAAAHTPFDRAVDNLCGDDGAGRILFQSPAGHPHVIVVTMTGAFDFSVAADWLNPDDRAFLTRIAGLCGAKKSICLLFAELPPCLLDLIGQLQVPCEIAVLDEKALLDNPSATALLRHAERIHAGCESAAAILRQSAPDAPVATAPLMTINRQPAETPSVTQDAPIAILPLEPGIAAWRDVEALGLELHRRADRRELIVMGTIMNEAPLMRIGNIMSLGEVSAGEVADLLKLYHCGAAFIAGGSHRFYDERLPALAKVRVPVAARSAGILAELVSGSTDLAIEPKATPRDAAAAVVSWCSAVAAPDEPALRNGTDT</sequence>
<keyword evidence="6" id="KW-1185">Reference proteome</keyword>
<organism evidence="5 6">
    <name type="scientific">Pseudochelatococcus lubricantis</name>
    <dbReference type="NCBI Taxonomy" id="1538102"/>
    <lineage>
        <taxon>Bacteria</taxon>
        <taxon>Pseudomonadati</taxon>
        <taxon>Pseudomonadota</taxon>
        <taxon>Alphaproteobacteria</taxon>
        <taxon>Hyphomicrobiales</taxon>
        <taxon>Chelatococcaceae</taxon>
        <taxon>Pseudochelatococcus</taxon>
    </lineage>
</organism>
<dbReference type="EMBL" id="JAASQI010000005">
    <property type="protein sequence ID" value="NIJ58729.1"/>
    <property type="molecule type" value="Genomic_DNA"/>
</dbReference>
<accession>A0ABX0V0J5</accession>
<reference evidence="5 6" key="1">
    <citation type="submission" date="2020-03" db="EMBL/GenBank/DDBJ databases">
        <title>Genomic Encyclopedia of Type Strains, Phase IV (KMG-IV): sequencing the most valuable type-strain genomes for metagenomic binning, comparative biology and taxonomic classification.</title>
        <authorList>
            <person name="Goeker M."/>
        </authorList>
    </citation>
    <scope>NUCLEOTIDE SEQUENCE [LARGE SCALE GENOMIC DNA]</scope>
    <source>
        <strain evidence="5 6">DSM 103870</strain>
    </source>
</reference>
<comment type="similarity">
    <text evidence="1">Belongs to the glycosyltransferase 2 family.</text>
</comment>
<evidence type="ECO:0000313" key="6">
    <source>
        <dbReference type="Proteomes" id="UP001429580"/>
    </source>
</evidence>
<evidence type="ECO:0000256" key="3">
    <source>
        <dbReference type="ARBA" id="ARBA00022679"/>
    </source>
</evidence>
<proteinExistence type="inferred from homology"/>
<dbReference type="InterPro" id="IPR011990">
    <property type="entry name" value="TPR-like_helical_dom_sf"/>
</dbReference>
<dbReference type="PANTHER" id="PTHR43179:SF12">
    <property type="entry name" value="GALACTOFURANOSYLTRANSFERASE GLFT2"/>
    <property type="match status" value="1"/>
</dbReference>
<evidence type="ECO:0000313" key="5">
    <source>
        <dbReference type="EMBL" id="NIJ58729.1"/>
    </source>
</evidence>